<organism evidence="3 4">
    <name type="scientific">Oldenlandia corymbosa var. corymbosa</name>
    <dbReference type="NCBI Taxonomy" id="529605"/>
    <lineage>
        <taxon>Eukaryota</taxon>
        <taxon>Viridiplantae</taxon>
        <taxon>Streptophyta</taxon>
        <taxon>Embryophyta</taxon>
        <taxon>Tracheophyta</taxon>
        <taxon>Spermatophyta</taxon>
        <taxon>Magnoliopsida</taxon>
        <taxon>eudicotyledons</taxon>
        <taxon>Gunneridae</taxon>
        <taxon>Pentapetalae</taxon>
        <taxon>asterids</taxon>
        <taxon>lamiids</taxon>
        <taxon>Gentianales</taxon>
        <taxon>Rubiaceae</taxon>
        <taxon>Rubioideae</taxon>
        <taxon>Spermacoceae</taxon>
        <taxon>Hedyotis-Oldenlandia complex</taxon>
        <taxon>Oldenlandia</taxon>
    </lineage>
</organism>
<dbReference type="PANTHER" id="PTHR48044:SF23">
    <property type="entry name" value="ANTHOCYANIDIN 3-O-GLUCOSYLTRANSFERASE-LIKE"/>
    <property type="match status" value="1"/>
</dbReference>
<dbReference type="Gene3D" id="3.40.50.2000">
    <property type="entry name" value="Glycogen Phosphorylase B"/>
    <property type="match status" value="3"/>
</dbReference>
<protein>
    <submittedName>
        <fullName evidence="3">OLC1v1036732C1</fullName>
    </submittedName>
</protein>
<dbReference type="FunFam" id="3.40.50.2000:FF:000238">
    <property type="entry name" value="Glycosyltransferase"/>
    <property type="match status" value="1"/>
</dbReference>
<evidence type="ECO:0000259" key="2">
    <source>
        <dbReference type="Pfam" id="PF26168"/>
    </source>
</evidence>
<evidence type="ECO:0000256" key="1">
    <source>
        <dbReference type="ARBA" id="ARBA00009995"/>
    </source>
</evidence>
<dbReference type="EMBL" id="OX459120">
    <property type="protein sequence ID" value="CAI9099850.1"/>
    <property type="molecule type" value="Genomic_DNA"/>
</dbReference>
<gene>
    <name evidence="3" type="ORF">OLC1_LOCUS9790</name>
</gene>
<sequence length="393" mass="44080">MAKKMAADVAVVMVPLPAQGHLNQLLHLSHLISGYGFPVHFVGTPTHNRQARVRVHGWDPKVTSKIQFHDFPAPPFPTPPPNPNTSDKLPVQLFPSFHAIIHLRQPICELIQKLSVTSKRVVVIHDSLMVYVIQDVPTIANAESYTFQSVSAFAMYTYYWEMAGKPVIVNGETINDLLISVRGGDFPKEFAEFMQLQIESRKHNWGNLYNTSRVIDGEFLDSVAQEPPYSAEKHWAIGPFNPPDTTKSRASEKRHNCLEWLDNQPTNSVIFVSFGSTTSLCDKQIREIAVGLDNSGAKFIWVLRDADRADVFLEETRRASLPEGVGDWGHEGELVKADEIEEVVKRLMNSGEGEEMRKKAAEIREEIKKPVEKVADGNSGTTEMDAFVAHITR</sequence>
<dbReference type="InterPro" id="IPR058980">
    <property type="entry name" value="Glyco_transf_N"/>
</dbReference>
<proteinExistence type="inferred from homology"/>
<evidence type="ECO:0000313" key="4">
    <source>
        <dbReference type="Proteomes" id="UP001161247"/>
    </source>
</evidence>
<dbReference type="SUPFAM" id="SSF53756">
    <property type="entry name" value="UDP-Glycosyltransferase/glycogen phosphorylase"/>
    <property type="match status" value="1"/>
</dbReference>
<feature type="domain" description="Glycosyltransferase N-terminal" evidence="2">
    <location>
        <begin position="8"/>
        <end position="242"/>
    </location>
</feature>
<dbReference type="GO" id="GO:0008194">
    <property type="term" value="F:UDP-glycosyltransferase activity"/>
    <property type="evidence" value="ECO:0007669"/>
    <property type="project" value="UniProtKB-ARBA"/>
</dbReference>
<comment type="similarity">
    <text evidence="1">Belongs to the UDP-glycosyltransferase family.</text>
</comment>
<dbReference type="Pfam" id="PF26168">
    <property type="entry name" value="Glyco_transf_N"/>
    <property type="match status" value="1"/>
</dbReference>
<reference evidence="3" key="1">
    <citation type="submission" date="2023-03" db="EMBL/GenBank/DDBJ databases">
        <authorList>
            <person name="Julca I."/>
        </authorList>
    </citation>
    <scope>NUCLEOTIDE SEQUENCE</scope>
</reference>
<dbReference type="PANTHER" id="PTHR48044">
    <property type="entry name" value="GLYCOSYLTRANSFERASE"/>
    <property type="match status" value="1"/>
</dbReference>
<dbReference type="Proteomes" id="UP001161247">
    <property type="component" value="Chromosome 3"/>
</dbReference>
<accession>A0AAV1CW35</accession>
<dbReference type="AlphaFoldDB" id="A0AAV1CW35"/>
<keyword evidence="4" id="KW-1185">Reference proteome</keyword>
<evidence type="ECO:0000313" key="3">
    <source>
        <dbReference type="EMBL" id="CAI9099850.1"/>
    </source>
</evidence>
<name>A0AAV1CW35_OLDCO</name>